<dbReference type="Proteomes" id="UP000321490">
    <property type="component" value="Unassembled WGS sequence"/>
</dbReference>
<organism evidence="2 3">
    <name type="scientific">Modestobacter roseus</name>
    <dbReference type="NCBI Taxonomy" id="1181884"/>
    <lineage>
        <taxon>Bacteria</taxon>
        <taxon>Bacillati</taxon>
        <taxon>Actinomycetota</taxon>
        <taxon>Actinomycetes</taxon>
        <taxon>Geodermatophilales</taxon>
        <taxon>Geodermatophilaceae</taxon>
        <taxon>Modestobacter</taxon>
    </lineage>
</organism>
<dbReference type="RefSeq" id="WP_166521235.1">
    <property type="nucleotide sequence ID" value="NZ_ML762489.1"/>
</dbReference>
<keyword evidence="1" id="KW-0812">Transmembrane</keyword>
<dbReference type="AlphaFoldDB" id="A0A562IUQ2"/>
<proteinExistence type="predicted"/>
<evidence type="ECO:0000313" key="3">
    <source>
        <dbReference type="Proteomes" id="UP000321490"/>
    </source>
</evidence>
<protein>
    <submittedName>
        <fullName evidence="2">Uncharacterized protein</fullName>
    </submittedName>
</protein>
<name>A0A562IUQ2_9ACTN</name>
<reference evidence="2 3" key="1">
    <citation type="submission" date="2019-07" db="EMBL/GenBank/DDBJ databases">
        <title>R&amp;d 2014.</title>
        <authorList>
            <person name="Klenk H.-P."/>
        </authorList>
    </citation>
    <scope>NUCLEOTIDE SEQUENCE [LARGE SCALE GENOMIC DNA]</scope>
    <source>
        <strain evidence="2 3">DSM 45764</strain>
    </source>
</reference>
<sequence length="51" mass="5431">MLALIALLLVAWLVVTVIGALVEGLFWLFVVGVVLFLGTAAWGLTQSSSRD</sequence>
<gene>
    <name evidence="2" type="ORF">JD78_03284</name>
</gene>
<evidence type="ECO:0000256" key="1">
    <source>
        <dbReference type="SAM" id="Phobius"/>
    </source>
</evidence>
<accession>A0A562IUQ2</accession>
<keyword evidence="1" id="KW-1133">Transmembrane helix</keyword>
<keyword evidence="3" id="KW-1185">Reference proteome</keyword>
<feature type="transmembrane region" description="Helical" evidence="1">
    <location>
        <begin position="26"/>
        <end position="45"/>
    </location>
</feature>
<dbReference type="EMBL" id="VLKF01000001">
    <property type="protein sequence ID" value="TWH74739.1"/>
    <property type="molecule type" value="Genomic_DNA"/>
</dbReference>
<evidence type="ECO:0000313" key="2">
    <source>
        <dbReference type="EMBL" id="TWH74739.1"/>
    </source>
</evidence>
<keyword evidence="1" id="KW-0472">Membrane</keyword>
<comment type="caution">
    <text evidence="2">The sequence shown here is derived from an EMBL/GenBank/DDBJ whole genome shotgun (WGS) entry which is preliminary data.</text>
</comment>